<dbReference type="InterPro" id="IPR036236">
    <property type="entry name" value="Znf_C2H2_sf"/>
</dbReference>
<reference evidence="11" key="2">
    <citation type="submission" date="2025-09" db="UniProtKB">
        <authorList>
            <consortium name="Ensembl"/>
        </authorList>
    </citation>
    <scope>IDENTIFICATION</scope>
</reference>
<keyword evidence="5" id="KW-0862">Zinc</keyword>
<evidence type="ECO:0000313" key="11">
    <source>
        <dbReference type="Ensembl" id="ENSMCSP00000004889.1"/>
    </source>
</evidence>
<evidence type="ECO:0000256" key="6">
    <source>
        <dbReference type="ARBA" id="ARBA00023125"/>
    </source>
</evidence>
<feature type="compositionally biased region" description="Basic and acidic residues" evidence="9">
    <location>
        <begin position="95"/>
        <end position="110"/>
    </location>
</feature>
<reference evidence="11" key="1">
    <citation type="submission" date="2025-08" db="UniProtKB">
        <authorList>
            <consortium name="Ensembl"/>
        </authorList>
    </citation>
    <scope>IDENTIFICATION</scope>
</reference>
<dbReference type="Pfam" id="PF00096">
    <property type="entry name" value="zf-C2H2"/>
    <property type="match status" value="4"/>
</dbReference>
<dbReference type="Proteomes" id="UP000694560">
    <property type="component" value="Unplaced"/>
</dbReference>
<dbReference type="Ensembl" id="ENSMCST00000005002.1">
    <property type="protein sequence ID" value="ENSMCSP00000004889.1"/>
    <property type="gene ID" value="ENSMCSG00000003517.1"/>
</dbReference>
<keyword evidence="2" id="KW-0479">Metal-binding</keyword>
<sequence length="268" mass="29515">PQTQALGMTNSVFQNFPFPSPTCCPAWTMGRKRQPWISTYPGIPLVPSALNKGMSNKGMFPTQNINLGVYFSFFHSVWLSLPTEHGAGAGQELSQEERAEEKPNMDKEHPQLTVSRSESHAGNTCSECGKTFSHKSALVKHQKIHSGDRPHACPDCGKGFIQRSDLTIHRRVHTGERPYGCPECGRRFSVSSSLLTHRRTHLGGKPFECGVCRKAFAWSSHLERHRRIHTGEKPFRWLGGSGEGARGGAAVSAKGVLWGNGDRRDVGG</sequence>
<dbReference type="PANTHER" id="PTHR23226:SF85">
    <property type="entry name" value="ZINC FINGER PROTEIN 397"/>
    <property type="match status" value="1"/>
</dbReference>
<dbReference type="GO" id="GO:0005634">
    <property type="term" value="C:nucleus"/>
    <property type="evidence" value="ECO:0007669"/>
    <property type="project" value="UniProtKB-SubCell"/>
</dbReference>
<dbReference type="FunFam" id="3.30.160.60:FF:001498">
    <property type="entry name" value="Zinc finger protein 404"/>
    <property type="match status" value="1"/>
</dbReference>
<feature type="domain" description="C2H2-type" evidence="10">
    <location>
        <begin position="151"/>
        <end position="178"/>
    </location>
</feature>
<accession>A0A8C5TA07</accession>
<name>A0A8C5TA07_9PASS</name>
<dbReference type="FunFam" id="3.30.160.60:FF:000823">
    <property type="entry name" value="replication initiator 1 isoform X1"/>
    <property type="match status" value="1"/>
</dbReference>
<dbReference type="GO" id="GO:0008270">
    <property type="term" value="F:zinc ion binding"/>
    <property type="evidence" value="ECO:0007669"/>
    <property type="project" value="UniProtKB-KW"/>
</dbReference>
<feature type="region of interest" description="Disordered" evidence="9">
    <location>
        <begin position="88"/>
        <end position="121"/>
    </location>
</feature>
<dbReference type="GO" id="GO:0000978">
    <property type="term" value="F:RNA polymerase II cis-regulatory region sequence-specific DNA binding"/>
    <property type="evidence" value="ECO:0007669"/>
    <property type="project" value="TreeGrafter"/>
</dbReference>
<keyword evidence="7" id="KW-0539">Nucleus</keyword>
<dbReference type="PANTHER" id="PTHR23226">
    <property type="entry name" value="ZINC FINGER AND SCAN DOMAIN-CONTAINING"/>
    <property type="match status" value="1"/>
</dbReference>
<proteinExistence type="predicted"/>
<evidence type="ECO:0000256" key="9">
    <source>
        <dbReference type="SAM" id="MobiDB-lite"/>
    </source>
</evidence>
<evidence type="ECO:0000256" key="2">
    <source>
        <dbReference type="ARBA" id="ARBA00022723"/>
    </source>
</evidence>
<dbReference type="FunFam" id="3.30.160.60:FF:001892">
    <property type="entry name" value="Zinc finger protein 786"/>
    <property type="match status" value="1"/>
</dbReference>
<evidence type="ECO:0000256" key="8">
    <source>
        <dbReference type="PROSITE-ProRule" id="PRU00042"/>
    </source>
</evidence>
<evidence type="ECO:0000256" key="7">
    <source>
        <dbReference type="ARBA" id="ARBA00023242"/>
    </source>
</evidence>
<evidence type="ECO:0000256" key="4">
    <source>
        <dbReference type="ARBA" id="ARBA00022771"/>
    </source>
</evidence>
<keyword evidence="3" id="KW-0677">Repeat</keyword>
<keyword evidence="6" id="KW-0238">DNA-binding</keyword>
<dbReference type="GO" id="GO:0000981">
    <property type="term" value="F:DNA-binding transcription factor activity, RNA polymerase II-specific"/>
    <property type="evidence" value="ECO:0007669"/>
    <property type="project" value="TreeGrafter"/>
</dbReference>
<evidence type="ECO:0000313" key="12">
    <source>
        <dbReference type="Proteomes" id="UP000694560"/>
    </source>
</evidence>
<feature type="compositionally biased region" description="Polar residues" evidence="9">
    <location>
        <begin position="112"/>
        <end position="121"/>
    </location>
</feature>
<protein>
    <recommendedName>
        <fullName evidence="10">C2H2-type domain-containing protein</fullName>
    </recommendedName>
</protein>
<dbReference type="PROSITE" id="PS00028">
    <property type="entry name" value="ZINC_FINGER_C2H2_1"/>
    <property type="match status" value="4"/>
</dbReference>
<feature type="domain" description="C2H2-type" evidence="10">
    <location>
        <begin position="123"/>
        <end position="150"/>
    </location>
</feature>
<evidence type="ECO:0000259" key="10">
    <source>
        <dbReference type="PROSITE" id="PS50157"/>
    </source>
</evidence>
<dbReference type="InterPro" id="IPR013087">
    <property type="entry name" value="Znf_C2H2_type"/>
</dbReference>
<dbReference type="PROSITE" id="PS50157">
    <property type="entry name" value="ZINC_FINGER_C2H2_2"/>
    <property type="match status" value="4"/>
</dbReference>
<dbReference type="FunFam" id="3.30.160.60:FF:003973">
    <property type="match status" value="1"/>
</dbReference>
<dbReference type="SMART" id="SM00355">
    <property type="entry name" value="ZnF_C2H2"/>
    <property type="match status" value="4"/>
</dbReference>
<dbReference type="AlphaFoldDB" id="A0A8C5TA07"/>
<evidence type="ECO:0000256" key="1">
    <source>
        <dbReference type="ARBA" id="ARBA00004123"/>
    </source>
</evidence>
<feature type="domain" description="C2H2-type" evidence="10">
    <location>
        <begin position="207"/>
        <end position="234"/>
    </location>
</feature>
<dbReference type="SUPFAM" id="SSF57667">
    <property type="entry name" value="beta-beta-alpha zinc fingers"/>
    <property type="match status" value="2"/>
</dbReference>
<feature type="domain" description="C2H2-type" evidence="10">
    <location>
        <begin position="179"/>
        <end position="206"/>
    </location>
</feature>
<organism evidence="11 12">
    <name type="scientific">Malurus cyaneus samueli</name>
    <dbReference type="NCBI Taxonomy" id="2593467"/>
    <lineage>
        <taxon>Eukaryota</taxon>
        <taxon>Metazoa</taxon>
        <taxon>Chordata</taxon>
        <taxon>Craniata</taxon>
        <taxon>Vertebrata</taxon>
        <taxon>Euteleostomi</taxon>
        <taxon>Archelosauria</taxon>
        <taxon>Archosauria</taxon>
        <taxon>Dinosauria</taxon>
        <taxon>Saurischia</taxon>
        <taxon>Theropoda</taxon>
        <taxon>Coelurosauria</taxon>
        <taxon>Aves</taxon>
        <taxon>Neognathae</taxon>
        <taxon>Neoaves</taxon>
        <taxon>Telluraves</taxon>
        <taxon>Australaves</taxon>
        <taxon>Passeriformes</taxon>
        <taxon>Meliphagoidea</taxon>
        <taxon>Maluridae</taxon>
        <taxon>Malurus</taxon>
    </lineage>
</organism>
<keyword evidence="12" id="KW-1185">Reference proteome</keyword>
<comment type="subcellular location">
    <subcellularLocation>
        <location evidence="1">Nucleus</location>
    </subcellularLocation>
</comment>
<dbReference type="Gene3D" id="3.30.160.60">
    <property type="entry name" value="Classic Zinc Finger"/>
    <property type="match status" value="4"/>
</dbReference>
<keyword evidence="4 8" id="KW-0863">Zinc-finger</keyword>
<evidence type="ECO:0000256" key="5">
    <source>
        <dbReference type="ARBA" id="ARBA00022833"/>
    </source>
</evidence>
<evidence type="ECO:0000256" key="3">
    <source>
        <dbReference type="ARBA" id="ARBA00022737"/>
    </source>
</evidence>